<sequence length="64" mass="7396">MIKIMTRHADIVREHISKAEVVKFHGIIAIMTAKIIADLFKEAHIRGLDHEAMNFIGRLESWLE</sequence>
<organism evidence="1 2">
    <name type="scientific">Populus alba x Populus x berolinensis</name>
    <dbReference type="NCBI Taxonomy" id="444605"/>
    <lineage>
        <taxon>Eukaryota</taxon>
        <taxon>Viridiplantae</taxon>
        <taxon>Streptophyta</taxon>
        <taxon>Embryophyta</taxon>
        <taxon>Tracheophyta</taxon>
        <taxon>Spermatophyta</taxon>
        <taxon>Magnoliopsida</taxon>
        <taxon>eudicotyledons</taxon>
        <taxon>Gunneridae</taxon>
        <taxon>Pentapetalae</taxon>
        <taxon>rosids</taxon>
        <taxon>fabids</taxon>
        <taxon>Malpighiales</taxon>
        <taxon>Salicaceae</taxon>
        <taxon>Saliceae</taxon>
        <taxon>Populus</taxon>
    </lineage>
</organism>
<dbReference type="Proteomes" id="UP001164929">
    <property type="component" value="Chromosome 11"/>
</dbReference>
<evidence type="ECO:0000313" key="1">
    <source>
        <dbReference type="EMBL" id="KAJ6980401.1"/>
    </source>
</evidence>
<name>A0AAD6M819_9ROSI</name>
<accession>A0AAD6M819</accession>
<proteinExistence type="predicted"/>
<evidence type="ECO:0000313" key="2">
    <source>
        <dbReference type="Proteomes" id="UP001164929"/>
    </source>
</evidence>
<keyword evidence="2" id="KW-1185">Reference proteome</keyword>
<comment type="caution">
    <text evidence="1">The sequence shown here is derived from an EMBL/GenBank/DDBJ whole genome shotgun (WGS) entry which is preliminary data.</text>
</comment>
<reference evidence="1" key="1">
    <citation type="journal article" date="2023" name="Mol. Ecol. Resour.">
        <title>Chromosome-level genome assembly of a triploid poplar Populus alba 'Berolinensis'.</title>
        <authorList>
            <person name="Chen S."/>
            <person name="Yu Y."/>
            <person name="Wang X."/>
            <person name="Wang S."/>
            <person name="Zhang T."/>
            <person name="Zhou Y."/>
            <person name="He R."/>
            <person name="Meng N."/>
            <person name="Wang Y."/>
            <person name="Liu W."/>
            <person name="Liu Z."/>
            <person name="Liu J."/>
            <person name="Guo Q."/>
            <person name="Huang H."/>
            <person name="Sederoff R.R."/>
            <person name="Wang G."/>
            <person name="Qu G."/>
            <person name="Chen S."/>
        </authorList>
    </citation>
    <scope>NUCLEOTIDE SEQUENCE</scope>
    <source>
        <strain evidence="1">SC-2020</strain>
    </source>
</reference>
<dbReference type="EMBL" id="JAQIZT010000011">
    <property type="protein sequence ID" value="KAJ6980401.1"/>
    <property type="molecule type" value="Genomic_DNA"/>
</dbReference>
<gene>
    <name evidence="1" type="ORF">NC653_028267</name>
</gene>
<protein>
    <submittedName>
        <fullName evidence="1">Uncharacterized protein</fullName>
    </submittedName>
</protein>
<dbReference type="AlphaFoldDB" id="A0AAD6M819"/>